<evidence type="ECO:0000256" key="6">
    <source>
        <dbReference type="SAM" id="SignalP"/>
    </source>
</evidence>
<dbReference type="InterPro" id="IPR010583">
    <property type="entry name" value="MipA"/>
</dbReference>
<gene>
    <name evidence="7" type="ORF">SAMN02745174_01046</name>
</gene>
<comment type="subcellular location">
    <subcellularLocation>
        <location evidence="1">Cell outer membrane</location>
    </subcellularLocation>
</comment>
<feature type="signal peptide" evidence="6">
    <location>
        <begin position="1"/>
        <end position="20"/>
    </location>
</feature>
<evidence type="ECO:0000256" key="5">
    <source>
        <dbReference type="ARBA" id="ARBA00023237"/>
    </source>
</evidence>
<dbReference type="GO" id="GO:0009279">
    <property type="term" value="C:cell outer membrane"/>
    <property type="evidence" value="ECO:0007669"/>
    <property type="project" value="UniProtKB-SubCell"/>
</dbReference>
<dbReference type="Pfam" id="PF06629">
    <property type="entry name" value="MipA"/>
    <property type="match status" value="1"/>
</dbReference>
<evidence type="ECO:0000256" key="3">
    <source>
        <dbReference type="ARBA" id="ARBA00022729"/>
    </source>
</evidence>
<proteinExistence type="inferred from homology"/>
<reference evidence="7 8" key="1">
    <citation type="submission" date="2017-02" db="EMBL/GenBank/DDBJ databases">
        <authorList>
            <person name="Peterson S.W."/>
        </authorList>
    </citation>
    <scope>NUCLEOTIDE SEQUENCE [LARGE SCALE GENOMIC DNA]</scope>
    <source>
        <strain evidence="7 8">ATCC 700028</strain>
    </source>
</reference>
<dbReference type="AlphaFoldDB" id="A0A1T4M174"/>
<dbReference type="EMBL" id="FUWX01000007">
    <property type="protein sequence ID" value="SJZ60671.1"/>
    <property type="molecule type" value="Genomic_DNA"/>
</dbReference>
<comment type="similarity">
    <text evidence="2">Belongs to the MipA/OmpV family.</text>
</comment>
<dbReference type="RefSeq" id="WP_159443571.1">
    <property type="nucleotide sequence ID" value="NZ_FUWX01000007.1"/>
</dbReference>
<evidence type="ECO:0000256" key="1">
    <source>
        <dbReference type="ARBA" id="ARBA00004442"/>
    </source>
</evidence>
<evidence type="ECO:0000256" key="4">
    <source>
        <dbReference type="ARBA" id="ARBA00023136"/>
    </source>
</evidence>
<accession>A0A1T4M174</accession>
<feature type="chain" id="PRO_5012368748" evidence="6">
    <location>
        <begin position="21"/>
        <end position="250"/>
    </location>
</feature>
<keyword evidence="3 6" id="KW-0732">Signal</keyword>
<dbReference type="STRING" id="180163.SAMN02745174_01046"/>
<organism evidence="7 8">
    <name type="scientific">Cetobacterium ceti</name>
    <dbReference type="NCBI Taxonomy" id="180163"/>
    <lineage>
        <taxon>Bacteria</taxon>
        <taxon>Fusobacteriati</taxon>
        <taxon>Fusobacteriota</taxon>
        <taxon>Fusobacteriia</taxon>
        <taxon>Fusobacteriales</taxon>
        <taxon>Fusobacteriaceae</taxon>
        <taxon>Cetobacterium</taxon>
    </lineage>
</organism>
<sequence>MKKILILLGALTVLSTTALGNKTGVGLGVGVANSLYKGIDSKAYPIPLFDIEYGNFYVAGTDIGYKMWQNDMYTLSFFANPLEGYRVKASDMEEGYKDIEDRDLQFMGGLRLDADTGLMGIKTAVALSGGQHGAKGRLGFYKPYSVTEKFVIVPGIHSIYYSKDFTDYYFGVDSKELGSNRKDNYKLTSTYSPDSAYSVGINIVGEYRFRDNLAMSFFVGAEKFSKEIGDSPLVDEDYIIMGGTGIKYYF</sequence>
<dbReference type="PANTHER" id="PTHR38776:SF1">
    <property type="entry name" value="MLTA-INTERACTING PROTEIN-RELATED"/>
    <property type="match status" value="1"/>
</dbReference>
<keyword evidence="8" id="KW-1185">Reference proteome</keyword>
<keyword evidence="5" id="KW-0998">Cell outer membrane</keyword>
<protein>
    <submittedName>
        <fullName evidence="7">Outer membrane protein</fullName>
    </submittedName>
</protein>
<dbReference type="OrthoDB" id="5686279at2"/>
<evidence type="ECO:0000313" key="7">
    <source>
        <dbReference type="EMBL" id="SJZ60671.1"/>
    </source>
</evidence>
<evidence type="ECO:0000313" key="8">
    <source>
        <dbReference type="Proteomes" id="UP000191153"/>
    </source>
</evidence>
<evidence type="ECO:0000256" key="2">
    <source>
        <dbReference type="ARBA" id="ARBA00005722"/>
    </source>
</evidence>
<dbReference type="PANTHER" id="PTHR38776">
    <property type="entry name" value="MLTA-INTERACTING PROTEIN-RELATED"/>
    <property type="match status" value="1"/>
</dbReference>
<dbReference type="Proteomes" id="UP000191153">
    <property type="component" value="Unassembled WGS sequence"/>
</dbReference>
<keyword evidence="4" id="KW-0472">Membrane</keyword>
<name>A0A1T4M174_9FUSO</name>